<organism evidence="1 2">
    <name type="scientific">Auriscalpium vulgare</name>
    <dbReference type="NCBI Taxonomy" id="40419"/>
    <lineage>
        <taxon>Eukaryota</taxon>
        <taxon>Fungi</taxon>
        <taxon>Dikarya</taxon>
        <taxon>Basidiomycota</taxon>
        <taxon>Agaricomycotina</taxon>
        <taxon>Agaricomycetes</taxon>
        <taxon>Russulales</taxon>
        <taxon>Auriscalpiaceae</taxon>
        <taxon>Auriscalpium</taxon>
    </lineage>
</organism>
<evidence type="ECO:0000313" key="1">
    <source>
        <dbReference type="EMBL" id="KAI0051636.1"/>
    </source>
</evidence>
<reference evidence="1" key="1">
    <citation type="submission" date="2021-02" db="EMBL/GenBank/DDBJ databases">
        <authorList>
            <consortium name="DOE Joint Genome Institute"/>
            <person name="Ahrendt S."/>
            <person name="Looney B.P."/>
            <person name="Miyauchi S."/>
            <person name="Morin E."/>
            <person name="Drula E."/>
            <person name="Courty P.E."/>
            <person name="Chicoki N."/>
            <person name="Fauchery L."/>
            <person name="Kohler A."/>
            <person name="Kuo A."/>
            <person name="Labutti K."/>
            <person name="Pangilinan J."/>
            <person name="Lipzen A."/>
            <person name="Riley R."/>
            <person name="Andreopoulos W."/>
            <person name="He G."/>
            <person name="Johnson J."/>
            <person name="Barry K.W."/>
            <person name="Grigoriev I.V."/>
            <person name="Nagy L."/>
            <person name="Hibbett D."/>
            <person name="Henrissat B."/>
            <person name="Matheny P.B."/>
            <person name="Labbe J."/>
            <person name="Martin F."/>
        </authorList>
    </citation>
    <scope>NUCLEOTIDE SEQUENCE</scope>
    <source>
        <strain evidence="1">FP105234-sp</strain>
    </source>
</reference>
<proteinExistence type="predicted"/>
<accession>A0ACB8S6D0</accession>
<keyword evidence="2" id="KW-1185">Reference proteome</keyword>
<sequence length="451" mass="49208">MKEANSQKRRARGSTQKSQGINERMTFLEHKDGTTFSSDMSGAVRAKARSIWTSHSYDTGPIAFTFTQMADDRLQDYFQKMYNAYPELSYCEDDWKVREVGISEYSKWHQKRYTAQPQPLKQENLDDDEGDENEDDEDDEDDDEEDKPSSSKRAHLDHRPSLELERRYAKDRRGARMHLRAKLAYAMPPVVSAAVLQSSAPARMAISPDESPMEVVEPEEVPTTIEAVHDTAISDVPVPEDKGKGRAVEHKQAPPLKLSNPLFDSPCISQMADIQRKVPSDTGVMSATSSTSSPTSSTQAPASLAPAPAPSTSVLDSGPASATSVPASDPTLAISARRASDSDSFSALSGPPAPAGSADAMTGQIQAPQEGPEDKARVKTKKPAMLRPTNSLTARNLFAQAYIKVHGQVETATFAKVWGDLSAADKKKYETQSMDEKVKQAEQKKTGATGL</sequence>
<protein>
    <submittedName>
        <fullName evidence="1">Uncharacterized protein</fullName>
    </submittedName>
</protein>
<name>A0ACB8S6D0_9AGAM</name>
<dbReference type="Proteomes" id="UP000814033">
    <property type="component" value="Unassembled WGS sequence"/>
</dbReference>
<comment type="caution">
    <text evidence="1">The sequence shown here is derived from an EMBL/GenBank/DDBJ whole genome shotgun (WGS) entry which is preliminary data.</text>
</comment>
<evidence type="ECO:0000313" key="2">
    <source>
        <dbReference type="Proteomes" id="UP000814033"/>
    </source>
</evidence>
<dbReference type="EMBL" id="MU275851">
    <property type="protein sequence ID" value="KAI0051636.1"/>
    <property type="molecule type" value="Genomic_DNA"/>
</dbReference>
<gene>
    <name evidence="1" type="ORF">FA95DRAFT_1624000</name>
</gene>
<reference evidence="1" key="2">
    <citation type="journal article" date="2022" name="New Phytol.">
        <title>Evolutionary transition to the ectomycorrhizal habit in the genomes of a hyperdiverse lineage of mushroom-forming fungi.</title>
        <authorList>
            <person name="Looney B."/>
            <person name="Miyauchi S."/>
            <person name="Morin E."/>
            <person name="Drula E."/>
            <person name="Courty P.E."/>
            <person name="Kohler A."/>
            <person name="Kuo A."/>
            <person name="LaButti K."/>
            <person name="Pangilinan J."/>
            <person name="Lipzen A."/>
            <person name="Riley R."/>
            <person name="Andreopoulos W."/>
            <person name="He G."/>
            <person name="Johnson J."/>
            <person name="Nolan M."/>
            <person name="Tritt A."/>
            <person name="Barry K.W."/>
            <person name="Grigoriev I.V."/>
            <person name="Nagy L.G."/>
            <person name="Hibbett D."/>
            <person name="Henrissat B."/>
            <person name="Matheny P.B."/>
            <person name="Labbe J."/>
            <person name="Martin F.M."/>
        </authorList>
    </citation>
    <scope>NUCLEOTIDE SEQUENCE</scope>
    <source>
        <strain evidence="1">FP105234-sp</strain>
    </source>
</reference>